<gene>
    <name evidence="1" type="ORF">TM448B03686_0006</name>
</gene>
<name>A0A6M3Y1A9_9ZZZZ</name>
<reference evidence="1" key="1">
    <citation type="submission" date="2020-03" db="EMBL/GenBank/DDBJ databases">
        <title>The deep terrestrial virosphere.</title>
        <authorList>
            <person name="Holmfeldt K."/>
            <person name="Nilsson E."/>
            <person name="Simone D."/>
            <person name="Lopez-Fernandez M."/>
            <person name="Wu X."/>
            <person name="de Brujin I."/>
            <person name="Lundin D."/>
            <person name="Andersson A."/>
            <person name="Bertilsson S."/>
            <person name="Dopson M."/>
        </authorList>
    </citation>
    <scope>NUCLEOTIDE SEQUENCE</scope>
    <source>
        <strain evidence="1">TM448B03686</strain>
    </source>
</reference>
<protein>
    <submittedName>
        <fullName evidence="1">Uncharacterized protein</fullName>
    </submittedName>
</protein>
<dbReference type="AlphaFoldDB" id="A0A6M3Y1A9"/>
<organism evidence="1">
    <name type="scientific">viral metagenome</name>
    <dbReference type="NCBI Taxonomy" id="1070528"/>
    <lineage>
        <taxon>unclassified sequences</taxon>
        <taxon>metagenomes</taxon>
        <taxon>organismal metagenomes</taxon>
    </lineage>
</organism>
<evidence type="ECO:0000313" key="1">
    <source>
        <dbReference type="EMBL" id="QJI02814.1"/>
    </source>
</evidence>
<accession>A0A6M3Y1A9</accession>
<proteinExistence type="predicted"/>
<sequence>MGEKMKPEKETFVSLAFWFNYKIRTDLFNKWIRKNRGKNHLNSRDFDLFVYETGINILEKEFK</sequence>
<dbReference type="EMBL" id="MT145033">
    <property type="protein sequence ID" value="QJI02814.1"/>
    <property type="molecule type" value="Genomic_DNA"/>
</dbReference>